<sequence>MKTIRSKMLLALFASMLVTVAFTVLFFIHLFDDILLNQVKEQLNGQTKKAVKIIRVDDLEDLDNDSFRFFIKDILFYADYFVIDGQDKIVASSSAGRVGMKLEGFPGTHEGYMILNGKKVLYSEAELSHKQFRVILYSPLSSLRAMYIPLFRTTLLSIAASFVVILLIGLFAVWRTVQPLNRLKEAVNKYEPNMPDRDQFLQADHTEIGELIQTFQLMSNRIDDHHRHQLEFLQNVSHELKTPLMSIQGYVYAIQDQVVSTDQGLDIIATQSQRLIDMVGKLIQLSRLETVDEEWPVAVIDLKNMAEEAVYLLMPTALQRGIHLTAEANSFIVETAGEQLFQILLNLLQNAVRHTETQVKLTLELSADDHADWIFHVDDDGPGLNEHDGQRIFRRFYTGNNGVTGLGLTISKQLATRLHADLVYSDSPLGGARFSLRHYPAEREIQHQGA</sequence>
<dbReference type="Gene3D" id="1.10.287.130">
    <property type="match status" value="1"/>
</dbReference>
<evidence type="ECO:0000256" key="3">
    <source>
        <dbReference type="ARBA" id="ARBA00012438"/>
    </source>
</evidence>
<dbReference type="GO" id="GO:0016020">
    <property type="term" value="C:membrane"/>
    <property type="evidence" value="ECO:0007669"/>
    <property type="project" value="UniProtKB-SubCell"/>
</dbReference>
<dbReference type="InterPro" id="IPR005467">
    <property type="entry name" value="His_kinase_dom"/>
</dbReference>
<dbReference type="STRING" id="582692.SAMN05720606_10160"/>
<dbReference type="Pfam" id="PF02518">
    <property type="entry name" value="HATPase_c"/>
    <property type="match status" value="1"/>
</dbReference>
<reference evidence="16" key="1">
    <citation type="submission" date="2016-10" db="EMBL/GenBank/DDBJ databases">
        <authorList>
            <person name="Varghese N."/>
            <person name="Submissions S."/>
        </authorList>
    </citation>
    <scope>NUCLEOTIDE SEQUENCE [LARGE SCALE GENOMIC DNA]</scope>
    <source>
        <strain evidence="16">BL9</strain>
    </source>
</reference>
<keyword evidence="10 13" id="KW-1133">Transmembrane helix</keyword>
<evidence type="ECO:0000256" key="10">
    <source>
        <dbReference type="ARBA" id="ARBA00022989"/>
    </source>
</evidence>
<evidence type="ECO:0000256" key="1">
    <source>
        <dbReference type="ARBA" id="ARBA00000085"/>
    </source>
</evidence>
<keyword evidence="7" id="KW-0547">Nucleotide-binding</keyword>
<keyword evidence="6 13" id="KW-0812">Transmembrane</keyword>
<evidence type="ECO:0000256" key="4">
    <source>
        <dbReference type="ARBA" id="ARBA00022553"/>
    </source>
</evidence>
<keyword evidence="9" id="KW-0067">ATP-binding</keyword>
<dbReference type="InterPro" id="IPR003661">
    <property type="entry name" value="HisK_dim/P_dom"/>
</dbReference>
<dbReference type="GO" id="GO:0005524">
    <property type="term" value="F:ATP binding"/>
    <property type="evidence" value="ECO:0007669"/>
    <property type="project" value="UniProtKB-KW"/>
</dbReference>
<dbReference type="SMART" id="SM00388">
    <property type="entry name" value="HisKA"/>
    <property type="match status" value="1"/>
</dbReference>
<feature type="transmembrane region" description="Helical" evidence="13">
    <location>
        <begin position="9"/>
        <end position="31"/>
    </location>
</feature>
<evidence type="ECO:0000256" key="11">
    <source>
        <dbReference type="ARBA" id="ARBA00023012"/>
    </source>
</evidence>
<evidence type="ECO:0000256" key="2">
    <source>
        <dbReference type="ARBA" id="ARBA00004370"/>
    </source>
</evidence>
<name>A0A1G5AQR5_9BACL</name>
<protein>
    <recommendedName>
        <fullName evidence="3">histidine kinase</fullName>
        <ecNumber evidence="3">2.7.13.3</ecNumber>
    </recommendedName>
</protein>
<dbReference type="AlphaFoldDB" id="A0A1G5AQR5"/>
<dbReference type="InterPro" id="IPR003594">
    <property type="entry name" value="HATPase_dom"/>
</dbReference>
<comment type="subcellular location">
    <subcellularLocation>
        <location evidence="2">Membrane</location>
    </subcellularLocation>
</comment>
<dbReference type="PROSITE" id="PS50109">
    <property type="entry name" value="HIS_KIN"/>
    <property type="match status" value="1"/>
</dbReference>
<dbReference type="Gene3D" id="3.30.565.10">
    <property type="entry name" value="Histidine kinase-like ATPase, C-terminal domain"/>
    <property type="match status" value="1"/>
</dbReference>
<organism evidence="15 16">
    <name type="scientific">Paenibacillus polysaccharolyticus</name>
    <dbReference type="NCBI Taxonomy" id="582692"/>
    <lineage>
        <taxon>Bacteria</taxon>
        <taxon>Bacillati</taxon>
        <taxon>Bacillota</taxon>
        <taxon>Bacilli</taxon>
        <taxon>Bacillales</taxon>
        <taxon>Paenibacillaceae</taxon>
        <taxon>Paenibacillus</taxon>
    </lineage>
</organism>
<dbReference type="GO" id="GO:0000155">
    <property type="term" value="F:phosphorelay sensor kinase activity"/>
    <property type="evidence" value="ECO:0007669"/>
    <property type="project" value="InterPro"/>
</dbReference>
<dbReference type="EMBL" id="FMVM01000001">
    <property type="protein sequence ID" value="SCX80199.1"/>
    <property type="molecule type" value="Genomic_DNA"/>
</dbReference>
<keyword evidence="16" id="KW-1185">Reference proteome</keyword>
<dbReference type="PANTHER" id="PTHR45436:SF5">
    <property type="entry name" value="SENSOR HISTIDINE KINASE TRCS"/>
    <property type="match status" value="1"/>
</dbReference>
<dbReference type="PRINTS" id="PR00344">
    <property type="entry name" value="BCTRLSENSOR"/>
</dbReference>
<dbReference type="CDD" id="cd00075">
    <property type="entry name" value="HATPase"/>
    <property type="match status" value="1"/>
</dbReference>
<dbReference type="InterPro" id="IPR004358">
    <property type="entry name" value="Sig_transdc_His_kin-like_C"/>
</dbReference>
<feature type="domain" description="Histidine kinase" evidence="14">
    <location>
        <begin position="235"/>
        <end position="442"/>
    </location>
</feature>
<evidence type="ECO:0000256" key="9">
    <source>
        <dbReference type="ARBA" id="ARBA00022840"/>
    </source>
</evidence>
<evidence type="ECO:0000256" key="12">
    <source>
        <dbReference type="ARBA" id="ARBA00023136"/>
    </source>
</evidence>
<dbReference type="SUPFAM" id="SSF55874">
    <property type="entry name" value="ATPase domain of HSP90 chaperone/DNA topoisomerase II/histidine kinase"/>
    <property type="match status" value="1"/>
</dbReference>
<comment type="catalytic activity">
    <reaction evidence="1">
        <text>ATP + protein L-histidine = ADP + protein N-phospho-L-histidine.</text>
        <dbReference type="EC" id="2.7.13.3"/>
    </reaction>
</comment>
<dbReference type="SUPFAM" id="SSF47384">
    <property type="entry name" value="Homodimeric domain of signal transducing histidine kinase"/>
    <property type="match status" value="1"/>
</dbReference>
<keyword evidence="12 13" id="KW-0472">Membrane</keyword>
<evidence type="ECO:0000256" key="8">
    <source>
        <dbReference type="ARBA" id="ARBA00022777"/>
    </source>
</evidence>
<dbReference type="PANTHER" id="PTHR45436">
    <property type="entry name" value="SENSOR HISTIDINE KINASE YKOH"/>
    <property type="match status" value="1"/>
</dbReference>
<dbReference type="RefSeq" id="WP_090914797.1">
    <property type="nucleotide sequence ID" value="NZ_FMVM01000001.1"/>
</dbReference>
<evidence type="ECO:0000256" key="13">
    <source>
        <dbReference type="SAM" id="Phobius"/>
    </source>
</evidence>
<keyword evidence="11" id="KW-0902">Two-component regulatory system</keyword>
<accession>A0A1G5AQR5</accession>
<gene>
    <name evidence="15" type="ORF">SAMN05720606_10160</name>
</gene>
<evidence type="ECO:0000256" key="7">
    <source>
        <dbReference type="ARBA" id="ARBA00022741"/>
    </source>
</evidence>
<proteinExistence type="predicted"/>
<dbReference type="SMART" id="SM00387">
    <property type="entry name" value="HATPase_c"/>
    <property type="match status" value="1"/>
</dbReference>
<evidence type="ECO:0000313" key="15">
    <source>
        <dbReference type="EMBL" id="SCX80199.1"/>
    </source>
</evidence>
<dbReference type="CDD" id="cd00082">
    <property type="entry name" value="HisKA"/>
    <property type="match status" value="1"/>
</dbReference>
<dbReference type="InterPro" id="IPR050428">
    <property type="entry name" value="TCS_sensor_his_kinase"/>
</dbReference>
<dbReference type="Pfam" id="PF00512">
    <property type="entry name" value="HisKA"/>
    <property type="match status" value="1"/>
</dbReference>
<feature type="transmembrane region" description="Helical" evidence="13">
    <location>
        <begin position="150"/>
        <end position="174"/>
    </location>
</feature>
<evidence type="ECO:0000256" key="5">
    <source>
        <dbReference type="ARBA" id="ARBA00022679"/>
    </source>
</evidence>
<evidence type="ECO:0000259" key="14">
    <source>
        <dbReference type="PROSITE" id="PS50109"/>
    </source>
</evidence>
<keyword evidence="4" id="KW-0597">Phosphoprotein</keyword>
<keyword evidence="8 15" id="KW-0418">Kinase</keyword>
<dbReference type="InterPro" id="IPR036097">
    <property type="entry name" value="HisK_dim/P_sf"/>
</dbReference>
<dbReference type="EC" id="2.7.13.3" evidence="3"/>
<evidence type="ECO:0000256" key="6">
    <source>
        <dbReference type="ARBA" id="ARBA00022692"/>
    </source>
</evidence>
<evidence type="ECO:0000313" key="16">
    <source>
        <dbReference type="Proteomes" id="UP000198538"/>
    </source>
</evidence>
<dbReference type="Proteomes" id="UP000198538">
    <property type="component" value="Unassembled WGS sequence"/>
</dbReference>
<keyword evidence="5" id="KW-0808">Transferase</keyword>
<dbReference type="InterPro" id="IPR036890">
    <property type="entry name" value="HATPase_C_sf"/>
</dbReference>
<dbReference type="Gene3D" id="6.10.340.10">
    <property type="match status" value="1"/>
</dbReference>